<keyword evidence="9" id="KW-1133">Transmembrane helix</keyword>
<evidence type="ECO:0000256" key="5">
    <source>
        <dbReference type="ARBA" id="ARBA00022777"/>
    </source>
</evidence>
<dbReference type="SUPFAM" id="SSF56112">
    <property type="entry name" value="Protein kinase-like (PK-like)"/>
    <property type="match status" value="1"/>
</dbReference>
<dbReference type="GeneID" id="125555628"/>
<evidence type="ECO:0000256" key="7">
    <source>
        <dbReference type="ARBA" id="ARBA00023157"/>
    </source>
</evidence>
<dbReference type="InterPro" id="IPR001245">
    <property type="entry name" value="Ser-Thr/Tyr_kinase_cat_dom"/>
</dbReference>
<reference evidence="12" key="2">
    <citation type="submission" date="2018-03" db="EMBL/GenBank/DDBJ databases">
        <title>The Triticum urartu genome reveals the dynamic nature of wheat genome evolution.</title>
        <authorList>
            <person name="Ling H."/>
            <person name="Ma B."/>
            <person name="Shi X."/>
            <person name="Liu H."/>
            <person name="Dong L."/>
            <person name="Sun H."/>
            <person name="Cao Y."/>
            <person name="Gao Q."/>
            <person name="Zheng S."/>
            <person name="Li Y."/>
            <person name="Yu Y."/>
            <person name="Du H."/>
            <person name="Qi M."/>
            <person name="Li Y."/>
            <person name="Yu H."/>
            <person name="Cui Y."/>
            <person name="Wang N."/>
            <person name="Chen C."/>
            <person name="Wu H."/>
            <person name="Zhao Y."/>
            <person name="Zhang J."/>
            <person name="Li Y."/>
            <person name="Zhou W."/>
            <person name="Zhang B."/>
            <person name="Hu W."/>
            <person name="Eijk M."/>
            <person name="Tang J."/>
            <person name="Witsenboer H."/>
            <person name="Zhao S."/>
            <person name="Li Z."/>
            <person name="Zhang A."/>
            <person name="Wang D."/>
            <person name="Liang C."/>
        </authorList>
    </citation>
    <scope>NUCLEOTIDE SEQUENCE [LARGE SCALE GENOMIC DNA]</scope>
    <source>
        <strain evidence="12">cv. G1812</strain>
    </source>
</reference>
<evidence type="ECO:0000313" key="12">
    <source>
        <dbReference type="EnsemblPlants" id="TuG1812G0500000632.01.T01"/>
    </source>
</evidence>
<keyword evidence="7" id="KW-1015">Disulfide bond</keyword>
<dbReference type="OrthoDB" id="629019at2759"/>
<evidence type="ECO:0000256" key="4">
    <source>
        <dbReference type="ARBA" id="ARBA00022741"/>
    </source>
</evidence>
<dbReference type="RefSeq" id="XP_048574476.1">
    <property type="nucleotide sequence ID" value="XM_048718519.1"/>
</dbReference>
<dbReference type="EnsemblPlants" id="TuG1812G0500000632.01.T01">
    <property type="protein sequence ID" value="TuG1812G0500000632.01.T01"/>
    <property type="gene ID" value="TuG1812G0500000632.01"/>
</dbReference>
<dbReference type="Gene3D" id="2.10.25.10">
    <property type="entry name" value="Laminin"/>
    <property type="match status" value="1"/>
</dbReference>
<dbReference type="Pfam" id="PF07714">
    <property type="entry name" value="PK_Tyr_Ser-Thr"/>
    <property type="match status" value="1"/>
</dbReference>
<reference evidence="13" key="1">
    <citation type="journal article" date="2013" name="Nature">
        <title>Draft genome of the wheat A-genome progenitor Triticum urartu.</title>
        <authorList>
            <person name="Ling H.Q."/>
            <person name="Zhao S."/>
            <person name="Liu D."/>
            <person name="Wang J."/>
            <person name="Sun H."/>
            <person name="Zhang C."/>
            <person name="Fan H."/>
            <person name="Li D."/>
            <person name="Dong L."/>
            <person name="Tao Y."/>
            <person name="Gao C."/>
            <person name="Wu H."/>
            <person name="Li Y."/>
            <person name="Cui Y."/>
            <person name="Guo X."/>
            <person name="Zheng S."/>
            <person name="Wang B."/>
            <person name="Yu K."/>
            <person name="Liang Q."/>
            <person name="Yang W."/>
            <person name="Lou X."/>
            <person name="Chen J."/>
            <person name="Feng M."/>
            <person name="Jian J."/>
            <person name="Zhang X."/>
            <person name="Luo G."/>
            <person name="Jiang Y."/>
            <person name="Liu J."/>
            <person name="Wang Z."/>
            <person name="Sha Y."/>
            <person name="Zhang B."/>
            <person name="Wu H."/>
            <person name="Tang D."/>
            <person name="Shen Q."/>
            <person name="Xue P."/>
            <person name="Zou S."/>
            <person name="Wang X."/>
            <person name="Liu X."/>
            <person name="Wang F."/>
            <person name="Yang Y."/>
            <person name="An X."/>
            <person name="Dong Z."/>
            <person name="Zhang K."/>
            <person name="Zhang X."/>
            <person name="Luo M.C."/>
            <person name="Dvorak J."/>
            <person name="Tong Y."/>
            <person name="Wang J."/>
            <person name="Yang H."/>
            <person name="Li Z."/>
            <person name="Wang D."/>
            <person name="Zhang A."/>
            <person name="Wang J."/>
        </authorList>
    </citation>
    <scope>NUCLEOTIDE SEQUENCE</scope>
    <source>
        <strain evidence="13">cv. G1812</strain>
    </source>
</reference>
<dbReference type="SMART" id="SM00179">
    <property type="entry name" value="EGF_CA"/>
    <property type="match status" value="1"/>
</dbReference>
<dbReference type="Proteomes" id="UP000015106">
    <property type="component" value="Chromosome 5"/>
</dbReference>
<keyword evidence="4 8" id="KW-0547">Nucleotide-binding</keyword>
<evidence type="ECO:0000256" key="2">
    <source>
        <dbReference type="ARBA" id="ARBA00022536"/>
    </source>
</evidence>
<accession>A0A8R7UEG7</accession>
<dbReference type="InterPro" id="IPR000742">
    <property type="entry name" value="EGF"/>
</dbReference>
<proteinExistence type="predicted"/>
<dbReference type="Gene3D" id="3.30.200.20">
    <property type="entry name" value="Phosphorylase Kinase, domain 1"/>
    <property type="match status" value="1"/>
</dbReference>
<dbReference type="InterPro" id="IPR011009">
    <property type="entry name" value="Kinase-like_dom_sf"/>
</dbReference>
<dbReference type="InterPro" id="IPR045274">
    <property type="entry name" value="WAK-like"/>
</dbReference>
<dbReference type="Gramene" id="TuG1812G0500000632.01.T01">
    <property type="protein sequence ID" value="TuG1812G0500000632.01.T01"/>
    <property type="gene ID" value="TuG1812G0500000632.01"/>
</dbReference>
<evidence type="ECO:0000256" key="10">
    <source>
        <dbReference type="SAM" id="SignalP"/>
    </source>
</evidence>
<dbReference type="GO" id="GO:0004674">
    <property type="term" value="F:protein serine/threonine kinase activity"/>
    <property type="evidence" value="ECO:0007669"/>
    <property type="project" value="UniProtKB-KW"/>
</dbReference>
<sequence>MSRTFQLLLVLALVGIVRVGGSRAHKNVTHGPHSCGGVDVPYPFGIVEDGGGGDYRTGFHVMCDAGEPVLHTTGGDGKPIKIGNFSIRMAEVRVWLPVAWQCYDSSGNVSGSDYNPLEFNDEGVYRISHARNNLFVLGCETTGYLGSQPDQGSGESRSYAQFTGCLCYCNNSQSAASGACSGVGCCHVEIPPDLLGNWVAFVIYDHRNKVNFSPCDYAFVAEKKHYSFNTTDLKRALRGTTWEMPVVLDWAIRDSPTCKLARKKKEGYACKSSNSRCLDSTNGPGYICNCRRGYEGNPYNERGCTDINECEHLDHYPCKGDCEDKEGSYECTCPKHTNSANPFKERCSQNLPLGAKIIVGSIGGLFIIAIMVFLWLLHKEKRRMRDNFEKNGGPILEKINNIKLFNKEDIRKILKNKKLLGNGHFGTVSMGHTEDKQVVAVKEPINRKSPNDQFVNEIIIQSRVIHKNIVKLIGCCLQFKVPTLIYEFVPNGSLDDILHGKNHMPLKLGLRLQIAAESAEGLAYMHSKTTTTILHGDVKPANILLNEKFMPKISDFGISRLMVTGMQMQHTGYIIFDKAYVDPVYRKTQQLTTKSDIYSFGVVLLELITRKKASHSDNNLLGNFLDTYTKDKSVTELLDKELGEDDQEILGHLIGMIMQCINLDVNQRPEMTDVAERLHDMVKRLNNK</sequence>
<dbReference type="Gene3D" id="1.10.510.10">
    <property type="entry name" value="Transferase(Phosphotransferase) domain 1"/>
    <property type="match status" value="1"/>
</dbReference>
<dbReference type="AlphaFoldDB" id="A0A8R7UEG7"/>
<evidence type="ECO:0000256" key="1">
    <source>
        <dbReference type="ARBA" id="ARBA00022527"/>
    </source>
</evidence>
<dbReference type="InterPro" id="IPR018097">
    <property type="entry name" value="EGF_Ca-bd_CS"/>
</dbReference>
<dbReference type="GO" id="GO:0005886">
    <property type="term" value="C:plasma membrane"/>
    <property type="evidence" value="ECO:0007669"/>
    <property type="project" value="TreeGrafter"/>
</dbReference>
<dbReference type="GO" id="GO:0005509">
    <property type="term" value="F:calcium ion binding"/>
    <property type="evidence" value="ECO:0007669"/>
    <property type="project" value="InterPro"/>
</dbReference>
<dbReference type="PROSITE" id="PS50011">
    <property type="entry name" value="PROTEIN_KINASE_DOM"/>
    <property type="match status" value="1"/>
</dbReference>
<dbReference type="GO" id="GO:0007166">
    <property type="term" value="P:cell surface receptor signaling pathway"/>
    <property type="evidence" value="ECO:0007669"/>
    <property type="project" value="InterPro"/>
</dbReference>
<evidence type="ECO:0000256" key="3">
    <source>
        <dbReference type="ARBA" id="ARBA00022679"/>
    </source>
</evidence>
<keyword evidence="2" id="KW-0245">EGF-like domain</keyword>
<evidence type="ECO:0000256" key="6">
    <source>
        <dbReference type="ARBA" id="ARBA00022840"/>
    </source>
</evidence>
<evidence type="ECO:0000256" key="8">
    <source>
        <dbReference type="PROSITE-ProRule" id="PRU10141"/>
    </source>
</evidence>
<keyword evidence="5" id="KW-0418">Kinase</keyword>
<feature type="transmembrane region" description="Helical" evidence="9">
    <location>
        <begin position="357"/>
        <end position="377"/>
    </location>
</feature>
<keyword evidence="1" id="KW-0723">Serine/threonine-protein kinase</keyword>
<keyword evidence="9" id="KW-0812">Transmembrane</keyword>
<dbReference type="PROSITE" id="PS00108">
    <property type="entry name" value="PROTEIN_KINASE_ST"/>
    <property type="match status" value="1"/>
</dbReference>
<dbReference type="InterPro" id="IPR001881">
    <property type="entry name" value="EGF-like_Ca-bd_dom"/>
</dbReference>
<dbReference type="InterPro" id="IPR000719">
    <property type="entry name" value="Prot_kinase_dom"/>
</dbReference>
<keyword evidence="10" id="KW-0732">Signal</keyword>
<feature type="chain" id="PRO_5035781127" description="Protein kinase domain-containing protein" evidence="10">
    <location>
        <begin position="25"/>
        <end position="688"/>
    </location>
</feature>
<keyword evidence="3" id="KW-0808">Transferase</keyword>
<dbReference type="SMART" id="SM00181">
    <property type="entry name" value="EGF"/>
    <property type="match status" value="2"/>
</dbReference>
<dbReference type="SMART" id="SM00220">
    <property type="entry name" value="S_TKc"/>
    <property type="match status" value="1"/>
</dbReference>
<dbReference type="PANTHER" id="PTHR27005">
    <property type="entry name" value="WALL-ASSOCIATED RECEPTOR KINASE-LIKE 21"/>
    <property type="match status" value="1"/>
</dbReference>
<organism evidence="12 13">
    <name type="scientific">Triticum urartu</name>
    <name type="common">Red wild einkorn</name>
    <name type="synonym">Crithodium urartu</name>
    <dbReference type="NCBI Taxonomy" id="4572"/>
    <lineage>
        <taxon>Eukaryota</taxon>
        <taxon>Viridiplantae</taxon>
        <taxon>Streptophyta</taxon>
        <taxon>Embryophyta</taxon>
        <taxon>Tracheophyta</taxon>
        <taxon>Spermatophyta</taxon>
        <taxon>Magnoliopsida</taxon>
        <taxon>Liliopsida</taxon>
        <taxon>Poales</taxon>
        <taxon>Poaceae</taxon>
        <taxon>BOP clade</taxon>
        <taxon>Pooideae</taxon>
        <taxon>Triticodae</taxon>
        <taxon>Triticeae</taxon>
        <taxon>Triticinae</taxon>
        <taxon>Triticum</taxon>
    </lineage>
</organism>
<dbReference type="InterPro" id="IPR017441">
    <property type="entry name" value="Protein_kinase_ATP_BS"/>
</dbReference>
<keyword evidence="9" id="KW-0472">Membrane</keyword>
<evidence type="ECO:0000259" key="11">
    <source>
        <dbReference type="PROSITE" id="PS50011"/>
    </source>
</evidence>
<dbReference type="GO" id="GO:0005524">
    <property type="term" value="F:ATP binding"/>
    <property type="evidence" value="ECO:0007669"/>
    <property type="project" value="UniProtKB-UniRule"/>
</dbReference>
<feature type="domain" description="Protein kinase" evidence="11">
    <location>
        <begin position="414"/>
        <end position="682"/>
    </location>
</feature>
<feature type="binding site" evidence="8">
    <location>
        <position position="442"/>
    </location>
    <ligand>
        <name>ATP</name>
        <dbReference type="ChEBI" id="CHEBI:30616"/>
    </ligand>
</feature>
<gene>
    <name evidence="12" type="primary">LOC125555628</name>
</gene>
<dbReference type="CDD" id="cd00054">
    <property type="entry name" value="EGF_CA"/>
    <property type="match status" value="1"/>
</dbReference>
<keyword evidence="6 8" id="KW-0067">ATP-binding</keyword>
<dbReference type="InterPro" id="IPR009030">
    <property type="entry name" value="Growth_fac_rcpt_cys_sf"/>
</dbReference>
<evidence type="ECO:0000256" key="9">
    <source>
        <dbReference type="SAM" id="Phobius"/>
    </source>
</evidence>
<dbReference type="InterPro" id="IPR008271">
    <property type="entry name" value="Ser/Thr_kinase_AS"/>
</dbReference>
<evidence type="ECO:0000313" key="13">
    <source>
        <dbReference type="Proteomes" id="UP000015106"/>
    </source>
</evidence>
<dbReference type="PANTHER" id="PTHR27005:SF177">
    <property type="entry name" value="PROTEIN KINASE DOMAIN-CONTAINING PROTEIN"/>
    <property type="match status" value="1"/>
</dbReference>
<protein>
    <recommendedName>
        <fullName evidence="11">Protein kinase domain-containing protein</fullName>
    </recommendedName>
</protein>
<dbReference type="SUPFAM" id="SSF57184">
    <property type="entry name" value="Growth factor receptor domain"/>
    <property type="match status" value="1"/>
</dbReference>
<dbReference type="PROSITE" id="PS01187">
    <property type="entry name" value="EGF_CA"/>
    <property type="match status" value="1"/>
</dbReference>
<keyword evidence="13" id="KW-1185">Reference proteome</keyword>
<reference evidence="12" key="3">
    <citation type="submission" date="2022-06" db="UniProtKB">
        <authorList>
            <consortium name="EnsemblPlants"/>
        </authorList>
    </citation>
    <scope>IDENTIFICATION</scope>
</reference>
<feature type="signal peptide" evidence="10">
    <location>
        <begin position="1"/>
        <end position="24"/>
    </location>
</feature>
<name>A0A8R7UEG7_TRIUA</name>
<dbReference type="KEGG" id="tua:125555628"/>
<dbReference type="PROSITE" id="PS00107">
    <property type="entry name" value="PROTEIN_KINASE_ATP"/>
    <property type="match status" value="1"/>
</dbReference>